<evidence type="ECO:0000256" key="1">
    <source>
        <dbReference type="ARBA" id="ARBA00023015"/>
    </source>
</evidence>
<dbReference type="InterPro" id="IPR023772">
    <property type="entry name" value="DNA-bd_HTH_TetR-type_CS"/>
</dbReference>
<dbReference type="Gene3D" id="1.10.10.60">
    <property type="entry name" value="Homeodomain-like"/>
    <property type="match status" value="1"/>
</dbReference>
<evidence type="ECO:0000313" key="7">
    <source>
        <dbReference type="Proteomes" id="UP000238523"/>
    </source>
</evidence>
<dbReference type="EMBL" id="CP025012">
    <property type="protein sequence ID" value="AUW43418.1"/>
    <property type="molecule type" value="Genomic_DNA"/>
</dbReference>
<feature type="DNA-binding region" description="H-T-H motif" evidence="4">
    <location>
        <begin position="43"/>
        <end position="62"/>
    </location>
</feature>
<dbReference type="PRINTS" id="PR00455">
    <property type="entry name" value="HTHTETR"/>
</dbReference>
<organism evidence="6 7">
    <name type="scientific">Rhizobium leguminosarum</name>
    <dbReference type="NCBI Taxonomy" id="384"/>
    <lineage>
        <taxon>Bacteria</taxon>
        <taxon>Pseudomonadati</taxon>
        <taxon>Pseudomonadota</taxon>
        <taxon>Alphaproteobacteria</taxon>
        <taxon>Hyphomicrobiales</taxon>
        <taxon>Rhizobiaceae</taxon>
        <taxon>Rhizobium/Agrobacterium group</taxon>
        <taxon>Rhizobium</taxon>
    </lineage>
</organism>
<dbReference type="Pfam" id="PF16925">
    <property type="entry name" value="TetR_C_13"/>
    <property type="match status" value="1"/>
</dbReference>
<dbReference type="SUPFAM" id="SSF46689">
    <property type="entry name" value="Homeodomain-like"/>
    <property type="match status" value="1"/>
</dbReference>
<dbReference type="InterPro" id="IPR009057">
    <property type="entry name" value="Homeodomain-like_sf"/>
</dbReference>
<accession>A0A2K9Z5A7</accession>
<evidence type="ECO:0000256" key="3">
    <source>
        <dbReference type="ARBA" id="ARBA00023163"/>
    </source>
</evidence>
<reference evidence="6 7" key="1">
    <citation type="submission" date="2017-11" db="EMBL/GenBank/DDBJ databases">
        <title>Complete genome of Rhizobium leguminosarum Norway, an ineffective micro-symbiont.</title>
        <authorList>
            <person name="Hoffrichter A."/>
            <person name="Liang J."/>
            <person name="Brachmann A."/>
            <person name="Marin M."/>
        </authorList>
    </citation>
    <scope>NUCLEOTIDE SEQUENCE [LARGE SCALE GENOMIC DNA]</scope>
    <source>
        <strain evidence="6 7">Norway</strain>
    </source>
</reference>
<dbReference type="Gene3D" id="1.10.357.10">
    <property type="entry name" value="Tetracycline Repressor, domain 2"/>
    <property type="match status" value="1"/>
</dbReference>
<proteinExistence type="predicted"/>
<name>A0A2K9Z5A7_RHILE</name>
<dbReference type="PANTHER" id="PTHR47506">
    <property type="entry name" value="TRANSCRIPTIONAL REGULATORY PROTEIN"/>
    <property type="match status" value="1"/>
</dbReference>
<dbReference type="InterPro" id="IPR036271">
    <property type="entry name" value="Tet_transcr_reg_TetR-rel_C_sf"/>
</dbReference>
<dbReference type="PROSITE" id="PS50977">
    <property type="entry name" value="HTH_TETR_2"/>
    <property type="match status" value="1"/>
</dbReference>
<keyword evidence="2 4" id="KW-0238">DNA-binding</keyword>
<evidence type="ECO:0000313" key="6">
    <source>
        <dbReference type="EMBL" id="AUW43418.1"/>
    </source>
</evidence>
<dbReference type="PANTHER" id="PTHR47506:SF10">
    <property type="entry name" value="TRANSCRIPTIONAL REGULATORY PROTEIN"/>
    <property type="match status" value="1"/>
</dbReference>
<dbReference type="InterPro" id="IPR011075">
    <property type="entry name" value="TetR_C"/>
</dbReference>
<sequence>MNTATIKDQEKTRGRGRPREFDAEAALDAALRVFSERGYHAASISELTEAMGLAAGSVYKAFGDKRGIFLAAFDRYRAVRRGMLDAELAKAETGRDKLHALIAFFAASSHGETGRRGCLVVGSTGDLALFDGEAAERVAAAFMADEALLADLIRLGQSDGSISPDLDRAATALALLCITKGMRVIGKVDRSGEEMAAVAEAAMRLVT</sequence>
<dbReference type="AlphaFoldDB" id="A0A2K9Z5A7"/>
<protein>
    <submittedName>
        <fullName evidence="6">TetR family transcriptional regulator</fullName>
    </submittedName>
</protein>
<evidence type="ECO:0000259" key="5">
    <source>
        <dbReference type="PROSITE" id="PS50977"/>
    </source>
</evidence>
<dbReference type="GO" id="GO:0003677">
    <property type="term" value="F:DNA binding"/>
    <property type="evidence" value="ECO:0007669"/>
    <property type="project" value="UniProtKB-UniRule"/>
</dbReference>
<dbReference type="InterPro" id="IPR001647">
    <property type="entry name" value="HTH_TetR"/>
</dbReference>
<dbReference type="PROSITE" id="PS01081">
    <property type="entry name" value="HTH_TETR_1"/>
    <property type="match status" value="1"/>
</dbReference>
<evidence type="ECO:0000256" key="2">
    <source>
        <dbReference type="ARBA" id="ARBA00023125"/>
    </source>
</evidence>
<evidence type="ECO:0000256" key="4">
    <source>
        <dbReference type="PROSITE-ProRule" id="PRU00335"/>
    </source>
</evidence>
<keyword evidence="3" id="KW-0804">Transcription</keyword>
<dbReference type="RefSeq" id="WP_075224073.1">
    <property type="nucleotide sequence ID" value="NZ_CP025012.1"/>
</dbReference>
<dbReference type="Proteomes" id="UP000238523">
    <property type="component" value="Chromosome"/>
</dbReference>
<feature type="domain" description="HTH tetR-type" evidence="5">
    <location>
        <begin position="20"/>
        <end position="80"/>
    </location>
</feature>
<dbReference type="SUPFAM" id="SSF48498">
    <property type="entry name" value="Tetracyclin repressor-like, C-terminal domain"/>
    <property type="match status" value="1"/>
</dbReference>
<gene>
    <name evidence="6" type="ORF">CUJ84_Chr003074</name>
</gene>
<dbReference type="Pfam" id="PF00440">
    <property type="entry name" value="TetR_N"/>
    <property type="match status" value="1"/>
</dbReference>
<keyword evidence="1" id="KW-0805">Transcription regulation</keyword>